<dbReference type="AlphaFoldDB" id="A0A7G8P6S6"/>
<dbReference type="Pfam" id="PF00589">
    <property type="entry name" value="Phage_integrase"/>
    <property type="match status" value="1"/>
</dbReference>
<dbReference type="InterPro" id="IPR011010">
    <property type="entry name" value="DNA_brk_join_enz"/>
</dbReference>
<sequence length="882" mass="99585">MTTDTAAIATIGEYLGLSPEQRYDEVSRHFPPWLLLEPIEFPAHHATYGWACRVEGCEATISATRAQLLCEQHGKLFRQVEKSTSLEEFIRGAKPFNAQSFGWALSRRADCKICGPNREAHQHDYCQRHANSMRLAKQHWINETTWRQTQHPLPVFAPCLIERCVHDGELHARVGSQSYRLCRSHFHDWAQRSKSLSGTPDEHGWDKWFSATSDGPSVTPVDRRGQLSVANLPISLQREIRYAIHRHANTARRTHWRPTALQKIVDILAQAGLESVTDPRVLELATNFERGSMERRILLDLPVATRSLMITEGTAKAAGWFDPIIVGSSPFPGTQGAKNRRAPWDLTAVSQRWLRDLLWDYLRDEALKPNGKRPGRGTVHRRLSAVVVLSYILRHIRDDHGDDPGLLADNDARAVKEIWDLWFREQIPLPFGANDDSREPSVLNELSRHVHMSSIRIVLRHSRERRRTPPEMDLFILNLPEYSRPPRNPRPRPLTYGDFQLLVSPDSIASLENADREDVGLADMWLSQAFQGGRIGETLQLRLGCVGLVGNAQPYMWRDISKINVVDYGMPCYLPVYDRLLQRQQKTRAKLRRRYADQLAELDARGQTTLEAQWDREMPLFPGAVQNPDLVLEVSQSSFRTVWTEWFESLGLKGITTHQTRATLATSLLNNGAPAALVRQLLGHFSQESLAHYANYSNDSMTRHLQQVWAAGPGMDKPGTILLRPTDVNADDAAAAAARIDLTVIPVEHGLCRYGPVVGGANCPYEKNCSNGPQGVCEHFVLTGADLAYWERKRDVAYHFAEGAPTDEARDYILSQWHDWEPVLTALREAIDELGLLEEAERLDLRAPVHDYFGPLFSSGWLVSQLNPPAQDSSPESTTGGT</sequence>
<dbReference type="InterPro" id="IPR013762">
    <property type="entry name" value="Integrase-like_cat_sf"/>
</dbReference>
<reference evidence="3 4" key="1">
    <citation type="submission" date="2020-07" db="EMBL/GenBank/DDBJ databases">
        <title>Draft genome sequence of four isobutane-metabolizing strains capable of cometabolically degrading diverse ether contaminants.</title>
        <authorList>
            <person name="Chen W."/>
            <person name="Faulkner N."/>
            <person name="Smith C."/>
            <person name="Hyman M."/>
        </authorList>
    </citation>
    <scope>NUCLEOTIDE SEQUENCE [LARGE SCALE GENOMIC DNA]</scope>
    <source>
        <strain evidence="3 4">2A</strain>
        <plasmid evidence="3 4">unnamed2</plasmid>
    </source>
</reference>
<dbReference type="GO" id="GO:0003677">
    <property type="term" value="F:DNA binding"/>
    <property type="evidence" value="ECO:0007669"/>
    <property type="project" value="InterPro"/>
</dbReference>
<accession>A0A7G8P6S6</accession>
<name>A0A7G8P6S6_9MYCO</name>
<dbReference type="PROSITE" id="PS51898">
    <property type="entry name" value="TYR_RECOMBINASE"/>
    <property type="match status" value="1"/>
</dbReference>
<evidence type="ECO:0000259" key="2">
    <source>
        <dbReference type="PROSITE" id="PS51898"/>
    </source>
</evidence>
<feature type="domain" description="Tyr recombinase" evidence="2">
    <location>
        <begin position="489"/>
        <end position="710"/>
    </location>
</feature>
<evidence type="ECO:0000313" key="3">
    <source>
        <dbReference type="EMBL" id="QNJ90042.1"/>
    </source>
</evidence>
<evidence type="ECO:0000256" key="1">
    <source>
        <dbReference type="ARBA" id="ARBA00023172"/>
    </source>
</evidence>
<dbReference type="Proteomes" id="UP000515498">
    <property type="component" value="Plasmid unnamed2"/>
</dbReference>
<geneLocation type="plasmid" evidence="3 4">
    <name>unnamed2</name>
</geneLocation>
<gene>
    <name evidence="3" type="ORF">HZU40_00610</name>
</gene>
<proteinExistence type="predicted"/>
<dbReference type="GO" id="GO:0015074">
    <property type="term" value="P:DNA integration"/>
    <property type="evidence" value="ECO:0007669"/>
    <property type="project" value="InterPro"/>
</dbReference>
<protein>
    <submittedName>
        <fullName evidence="3">Tyrosine-type recombinase/integrase</fullName>
    </submittedName>
</protein>
<evidence type="ECO:0000313" key="4">
    <source>
        <dbReference type="Proteomes" id="UP000515498"/>
    </source>
</evidence>
<dbReference type="InterPro" id="IPR002104">
    <property type="entry name" value="Integrase_catalytic"/>
</dbReference>
<organism evidence="3 4">
    <name type="scientific">Mycolicibacterium fluoranthenivorans</name>
    <dbReference type="NCBI Taxonomy" id="258505"/>
    <lineage>
        <taxon>Bacteria</taxon>
        <taxon>Bacillati</taxon>
        <taxon>Actinomycetota</taxon>
        <taxon>Actinomycetes</taxon>
        <taxon>Mycobacteriales</taxon>
        <taxon>Mycobacteriaceae</taxon>
        <taxon>Mycolicibacterium</taxon>
    </lineage>
</organism>
<dbReference type="SUPFAM" id="SSF56349">
    <property type="entry name" value="DNA breaking-rejoining enzymes"/>
    <property type="match status" value="1"/>
</dbReference>
<dbReference type="GO" id="GO:0006310">
    <property type="term" value="P:DNA recombination"/>
    <property type="evidence" value="ECO:0007669"/>
    <property type="project" value="UniProtKB-KW"/>
</dbReference>
<keyword evidence="1" id="KW-0233">DNA recombination</keyword>
<dbReference type="EMBL" id="CP059893">
    <property type="protein sequence ID" value="QNJ90042.1"/>
    <property type="molecule type" value="Genomic_DNA"/>
</dbReference>
<dbReference type="KEGG" id="mflu:HZU40_00610"/>
<keyword evidence="3" id="KW-0614">Plasmid</keyword>
<dbReference type="Gene3D" id="1.10.443.10">
    <property type="entry name" value="Intergrase catalytic core"/>
    <property type="match status" value="1"/>
</dbReference>